<evidence type="ECO:0000313" key="1">
    <source>
        <dbReference type="EMBL" id="KPM08406.1"/>
    </source>
</evidence>
<dbReference type="PRINTS" id="PR00019">
    <property type="entry name" value="LEURICHRPT"/>
</dbReference>
<dbReference type="SMART" id="SM00369">
    <property type="entry name" value="LRR_TYP"/>
    <property type="match status" value="8"/>
</dbReference>
<dbReference type="InterPro" id="IPR050328">
    <property type="entry name" value="Dev_Immune_Receptor"/>
</dbReference>
<dbReference type="SUPFAM" id="SSF52058">
    <property type="entry name" value="L domain-like"/>
    <property type="match status" value="1"/>
</dbReference>
<name>A0A132ABN8_SARSC</name>
<comment type="caution">
    <text evidence="1">The sequence shown here is derived from an EMBL/GenBank/DDBJ whole genome shotgun (WGS) entry which is preliminary data.</text>
</comment>
<dbReference type="Gene3D" id="3.80.10.10">
    <property type="entry name" value="Ribonuclease Inhibitor"/>
    <property type="match status" value="3"/>
</dbReference>
<dbReference type="Pfam" id="PF13306">
    <property type="entry name" value="LRR_5"/>
    <property type="match status" value="1"/>
</dbReference>
<dbReference type="SMART" id="SM00082">
    <property type="entry name" value="LRRCT"/>
    <property type="match status" value="1"/>
</dbReference>
<dbReference type="Pfam" id="PF13855">
    <property type="entry name" value="LRR_8"/>
    <property type="match status" value="2"/>
</dbReference>
<dbReference type="InterPro" id="IPR003591">
    <property type="entry name" value="Leu-rich_rpt_typical-subtyp"/>
</dbReference>
<dbReference type="OrthoDB" id="635273at2759"/>
<dbReference type="EMBL" id="JXLN01012377">
    <property type="protein sequence ID" value="KPM08406.1"/>
    <property type="molecule type" value="Genomic_DNA"/>
</dbReference>
<dbReference type="InterPro" id="IPR026906">
    <property type="entry name" value="LRR_5"/>
</dbReference>
<gene>
    <name evidence="1" type="ORF">QR98_0069230</name>
</gene>
<dbReference type="AlphaFoldDB" id="A0A132ABN8"/>
<dbReference type="PANTHER" id="PTHR24373">
    <property type="entry name" value="SLIT RELATED LEUCINE-RICH REPEAT NEURONAL PROTEIN"/>
    <property type="match status" value="1"/>
</dbReference>
<dbReference type="InterPro" id="IPR000483">
    <property type="entry name" value="Cys-rich_flank_reg_C"/>
</dbReference>
<dbReference type="Proteomes" id="UP000616769">
    <property type="component" value="Unassembled WGS sequence"/>
</dbReference>
<dbReference type="InterPro" id="IPR001611">
    <property type="entry name" value="Leu-rich_rpt"/>
</dbReference>
<evidence type="ECO:0000313" key="2">
    <source>
        <dbReference type="Proteomes" id="UP000616769"/>
    </source>
</evidence>
<proteinExistence type="predicted"/>
<sequence length="417" mass="49196">MHKHPQSEICRICFCQEEERDDVKDRNHFVYCQHRHLNRIPAINRLPPRTKFLNLAMNNITSIEKFETMEDLNHLILAINGLKQIEPFAFEQLPNLIALDLSFNELSKLPESVFETLSELQYLNLSNNHLEYLPLEMFKKNGYLFELNLQHNRISYINSMTFSPLKQLEILNLAHNSLYSLQTDLFIQLDKLKRLILSQNEFQGTPINALRQIKRLEFLDLSSNPIRVLNEASFYNLYTLRELRMNKMPLLIRIETRTFSSLNNLTILDLNDNPRLAIIDTNAFYGLFHLDSIKLQRISNLTYLDLRENPWQCDCHVHWIKYCHGSKNFEQDIVCNSPDRLIGHELMAIPFSELVCETIPDRFQSNNYLFIFSIFFMTGLLISVLMLIFRNQITSFYGNKTRKEGSIYYVRAQSNLE</sequence>
<organism evidence="1 2">
    <name type="scientific">Sarcoptes scabiei</name>
    <name type="common">Itch mite</name>
    <name type="synonym">Acarus scabiei</name>
    <dbReference type="NCBI Taxonomy" id="52283"/>
    <lineage>
        <taxon>Eukaryota</taxon>
        <taxon>Metazoa</taxon>
        <taxon>Ecdysozoa</taxon>
        <taxon>Arthropoda</taxon>
        <taxon>Chelicerata</taxon>
        <taxon>Arachnida</taxon>
        <taxon>Acari</taxon>
        <taxon>Acariformes</taxon>
        <taxon>Sarcoptiformes</taxon>
        <taxon>Astigmata</taxon>
        <taxon>Psoroptidia</taxon>
        <taxon>Sarcoptoidea</taxon>
        <taxon>Sarcoptidae</taxon>
        <taxon>Sarcoptinae</taxon>
        <taxon>Sarcoptes</taxon>
    </lineage>
</organism>
<accession>A0A132ABN8</accession>
<dbReference type="PANTHER" id="PTHR24373:SF275">
    <property type="entry name" value="TIR DOMAIN-CONTAINING PROTEIN"/>
    <property type="match status" value="1"/>
</dbReference>
<reference evidence="1 2" key="1">
    <citation type="journal article" date="2015" name="Parasit. Vectors">
        <title>Draft genome of the scabies mite.</title>
        <authorList>
            <person name="Rider S.D.Jr."/>
            <person name="Morgan M.S."/>
            <person name="Arlian L.G."/>
        </authorList>
    </citation>
    <scope>NUCLEOTIDE SEQUENCE [LARGE SCALE GENOMIC DNA]</scope>
    <source>
        <strain evidence="1">Arlian Lab</strain>
    </source>
</reference>
<protein>
    <submittedName>
        <fullName evidence="1">Leucine rich repeat containing protein 11</fullName>
    </submittedName>
</protein>
<dbReference type="VEuPathDB" id="VectorBase:SSCA001693"/>
<dbReference type="PROSITE" id="PS51450">
    <property type="entry name" value="LRR"/>
    <property type="match status" value="4"/>
</dbReference>
<dbReference type="InterPro" id="IPR032675">
    <property type="entry name" value="LRR_dom_sf"/>
</dbReference>